<protein>
    <submittedName>
        <fullName evidence="2">Uncharacterized protein</fullName>
    </submittedName>
</protein>
<keyword evidence="3" id="KW-1185">Reference proteome</keyword>
<evidence type="ECO:0000313" key="2">
    <source>
        <dbReference type="EMBL" id="KAK4363822.1"/>
    </source>
</evidence>
<sequence>MKFNKQADMTKRSWKESMKSLGSHVDPEKEEQLKWIKIGNYSIPEQPRPFESYWRLWDNALEAKRRQFKVNLRAQIYPERGGFMWYTELQLVRSKLLIILSRSA</sequence>
<comment type="caution">
    <text evidence="2">The sequence shown here is derived from an EMBL/GenBank/DDBJ whole genome shotgun (WGS) entry which is preliminary data.</text>
</comment>
<name>A0AAE1S5Z6_9SOLA</name>
<dbReference type="AlphaFoldDB" id="A0AAE1S5Z6"/>
<gene>
    <name evidence="2" type="ORF">RND71_019063</name>
</gene>
<organism evidence="2 3">
    <name type="scientific">Anisodus tanguticus</name>
    <dbReference type="NCBI Taxonomy" id="243964"/>
    <lineage>
        <taxon>Eukaryota</taxon>
        <taxon>Viridiplantae</taxon>
        <taxon>Streptophyta</taxon>
        <taxon>Embryophyta</taxon>
        <taxon>Tracheophyta</taxon>
        <taxon>Spermatophyta</taxon>
        <taxon>Magnoliopsida</taxon>
        <taxon>eudicotyledons</taxon>
        <taxon>Gunneridae</taxon>
        <taxon>Pentapetalae</taxon>
        <taxon>asterids</taxon>
        <taxon>lamiids</taxon>
        <taxon>Solanales</taxon>
        <taxon>Solanaceae</taxon>
        <taxon>Solanoideae</taxon>
        <taxon>Hyoscyameae</taxon>
        <taxon>Anisodus</taxon>
    </lineage>
</organism>
<feature type="region of interest" description="Disordered" evidence="1">
    <location>
        <begin position="1"/>
        <end position="29"/>
    </location>
</feature>
<feature type="compositionally biased region" description="Basic and acidic residues" evidence="1">
    <location>
        <begin position="8"/>
        <end position="18"/>
    </location>
</feature>
<dbReference type="Proteomes" id="UP001291623">
    <property type="component" value="Unassembled WGS sequence"/>
</dbReference>
<evidence type="ECO:0000313" key="3">
    <source>
        <dbReference type="Proteomes" id="UP001291623"/>
    </source>
</evidence>
<accession>A0AAE1S5Z6</accession>
<reference evidence="2" key="1">
    <citation type="submission" date="2023-12" db="EMBL/GenBank/DDBJ databases">
        <title>Genome assembly of Anisodus tanguticus.</title>
        <authorList>
            <person name="Wang Y.-J."/>
        </authorList>
    </citation>
    <scope>NUCLEOTIDE SEQUENCE</scope>
    <source>
        <strain evidence="2">KB-2021</strain>
        <tissue evidence="2">Leaf</tissue>
    </source>
</reference>
<evidence type="ECO:0000256" key="1">
    <source>
        <dbReference type="SAM" id="MobiDB-lite"/>
    </source>
</evidence>
<proteinExistence type="predicted"/>
<dbReference type="EMBL" id="JAVYJV010000009">
    <property type="protein sequence ID" value="KAK4363822.1"/>
    <property type="molecule type" value="Genomic_DNA"/>
</dbReference>